<evidence type="ECO:0000256" key="3">
    <source>
        <dbReference type="ARBA" id="ARBA00023054"/>
    </source>
</evidence>
<dbReference type="InterPro" id="IPR028745">
    <property type="entry name" value="AKAP9/Pericentrin"/>
</dbReference>
<evidence type="ECO:0000256" key="4">
    <source>
        <dbReference type="ARBA" id="ARBA00023212"/>
    </source>
</evidence>
<keyword evidence="4" id="KW-0206">Cytoskeleton</keyword>
<evidence type="ECO:0000256" key="5">
    <source>
        <dbReference type="SAM" id="Coils"/>
    </source>
</evidence>
<feature type="non-terminal residue" evidence="6">
    <location>
        <position position="526"/>
    </location>
</feature>
<sequence>MALNKYWAPCGVQDAPYSLEISGTNPGYVTADRDRGFLGGCAQLFECRPGMVVLLWSAVRKMTNWQEHVLENACSTYHFPRGLQRGIHGSLHISDPCGRQGACGSAVEPPDLCFLRRYGSGGLAVDPHLDVDGSSLGYSTADRGRKFSGGGAQLAPEGGERGLGLVEAAVDAAPEADLLEETEKLMKEKVEMQRQAEKENDELLKQVKMLESELEEQVNKVIEIEQEKAAELMDLRQQILALEKQLEKNRKFLDCAQLLSVSSAHRNPPVTRGTEAGARVLRKRSPDNPSFYTLRIHSEATRPIAPEETQIWRLHCRTTGTLSATGVADVQDSAVWSLREQAPGCPKICKPAPESPGTRVGLAIGALFVLKSGSPSPPVLPARERPWQQLHAASRPRIPPSVVFAEGAVWNLLAVACPTEAAGSVTPTLDAVNDSLSGLGGPVRLGMESGNDEAGAAVYPETSIGSLEWSAGPSSSPLAPGSAAQPSFGVSVATQMESACTYMGKEIGTSSVTVCLLGNSPSSGVA</sequence>
<dbReference type="EMBL" id="JAAWVQ010153649">
    <property type="protein sequence ID" value="MBN3285905.1"/>
    <property type="molecule type" value="Genomic_DNA"/>
</dbReference>
<feature type="coiled-coil region" evidence="5">
    <location>
        <begin position="175"/>
        <end position="245"/>
    </location>
</feature>
<evidence type="ECO:0000256" key="2">
    <source>
        <dbReference type="ARBA" id="ARBA00022490"/>
    </source>
</evidence>
<keyword evidence="2" id="KW-0963">Cytoplasm</keyword>
<protein>
    <submittedName>
        <fullName evidence="6">AKAP9 protein</fullName>
    </submittedName>
</protein>
<accession>A0ABS2YGQ9</accession>
<dbReference type="PANTHER" id="PTHR44981">
    <property type="entry name" value="PERICENTRIN-LIKE PROTEIN, ISOFORM F"/>
    <property type="match status" value="1"/>
</dbReference>
<evidence type="ECO:0000256" key="1">
    <source>
        <dbReference type="ARBA" id="ARBA00004300"/>
    </source>
</evidence>
<proteinExistence type="predicted"/>
<dbReference type="PANTHER" id="PTHR44981:SF1">
    <property type="entry name" value="A-KINASE ANCHOR PROTEIN 9"/>
    <property type="match status" value="1"/>
</dbReference>
<feature type="non-terminal residue" evidence="6">
    <location>
        <position position="1"/>
    </location>
</feature>
<keyword evidence="3 5" id="KW-0175">Coiled coil</keyword>
<reference evidence="6" key="1">
    <citation type="journal article" date="2021" name="Cell">
        <title>Tracing the genetic footprints of vertebrate landing in non-teleost ray-finned fishes.</title>
        <authorList>
            <person name="Bi X."/>
            <person name="Wang K."/>
            <person name="Yang L."/>
            <person name="Pan H."/>
            <person name="Jiang H."/>
            <person name="Wei Q."/>
            <person name="Fang M."/>
            <person name="Yu H."/>
            <person name="Zhu C."/>
            <person name="Cai Y."/>
            <person name="He Y."/>
            <person name="Gan X."/>
            <person name="Zeng H."/>
            <person name="Yu D."/>
            <person name="Zhu Y."/>
            <person name="Jiang H."/>
            <person name="Qiu Q."/>
            <person name="Yang H."/>
            <person name="Zhang Y.E."/>
            <person name="Wang W."/>
            <person name="Zhu M."/>
            <person name="He S."/>
            <person name="Zhang G."/>
        </authorList>
    </citation>
    <scope>NUCLEOTIDE SEQUENCE</scope>
    <source>
        <strain evidence="6">Pddl_001</strain>
    </source>
</reference>
<evidence type="ECO:0000313" key="6">
    <source>
        <dbReference type="EMBL" id="MBN3285905.1"/>
    </source>
</evidence>
<comment type="caution">
    <text evidence="6">The sequence shown here is derived from an EMBL/GenBank/DDBJ whole genome shotgun (WGS) entry which is preliminary data.</text>
</comment>
<comment type="subcellular location">
    <subcellularLocation>
        <location evidence="1">Cytoplasm</location>
        <location evidence="1">Cytoskeleton</location>
        <location evidence="1">Microtubule organizing center</location>
        <location evidence="1">Centrosome</location>
    </subcellularLocation>
</comment>
<evidence type="ECO:0000313" key="7">
    <source>
        <dbReference type="Proteomes" id="UP001166093"/>
    </source>
</evidence>
<name>A0ABS2YGQ9_POLSP</name>
<keyword evidence="7" id="KW-1185">Reference proteome</keyword>
<organism evidence="6 7">
    <name type="scientific">Polyodon spathula</name>
    <name type="common">North American paddlefish</name>
    <name type="synonym">Squalus spathula</name>
    <dbReference type="NCBI Taxonomy" id="7913"/>
    <lineage>
        <taxon>Eukaryota</taxon>
        <taxon>Metazoa</taxon>
        <taxon>Chordata</taxon>
        <taxon>Craniata</taxon>
        <taxon>Vertebrata</taxon>
        <taxon>Euteleostomi</taxon>
        <taxon>Actinopterygii</taxon>
        <taxon>Chondrostei</taxon>
        <taxon>Acipenseriformes</taxon>
        <taxon>Polyodontidae</taxon>
        <taxon>Polyodon</taxon>
    </lineage>
</organism>
<gene>
    <name evidence="6" type="primary">Akap9_1</name>
    <name evidence="6" type="ORF">GTO93_0013926</name>
</gene>
<dbReference type="Proteomes" id="UP001166093">
    <property type="component" value="Unassembled WGS sequence"/>
</dbReference>